<dbReference type="EMBL" id="AP026073">
    <property type="protein sequence ID" value="BDM69170.1"/>
    <property type="molecule type" value="Genomic_DNA"/>
</dbReference>
<organism evidence="4 5">
    <name type="scientific">Streptomyces nigrescens</name>
    <dbReference type="NCBI Taxonomy" id="1920"/>
    <lineage>
        <taxon>Bacteria</taxon>
        <taxon>Bacillati</taxon>
        <taxon>Actinomycetota</taxon>
        <taxon>Actinomycetes</taxon>
        <taxon>Kitasatosporales</taxon>
        <taxon>Streptomycetaceae</taxon>
        <taxon>Streptomyces</taxon>
    </lineage>
</organism>
<reference evidence="4" key="1">
    <citation type="submission" date="2022-06" db="EMBL/GenBank/DDBJ databases">
        <title>Complete genome sequence of Streptomyces nigrescens HEK616.</title>
        <authorList>
            <person name="Asamizu S."/>
            <person name="Onaka H."/>
        </authorList>
    </citation>
    <scope>NUCLEOTIDE SEQUENCE</scope>
    <source>
        <strain evidence="4">HEK616</strain>
    </source>
</reference>
<dbReference type="InterPro" id="IPR052016">
    <property type="entry name" value="Bact_Sigma-Reg"/>
</dbReference>
<dbReference type="SUPFAM" id="SSF55781">
    <property type="entry name" value="GAF domain-like"/>
    <property type="match status" value="1"/>
</dbReference>
<dbReference type="InterPro" id="IPR029016">
    <property type="entry name" value="GAF-like_dom_sf"/>
</dbReference>
<dbReference type="Pfam" id="PF07228">
    <property type="entry name" value="SpoIIE"/>
    <property type="match status" value="1"/>
</dbReference>
<dbReference type="Pfam" id="PF00989">
    <property type="entry name" value="PAS"/>
    <property type="match status" value="1"/>
</dbReference>
<dbReference type="InterPro" id="IPR003018">
    <property type="entry name" value="GAF"/>
</dbReference>
<feature type="domain" description="PAS" evidence="3">
    <location>
        <begin position="198"/>
        <end position="268"/>
    </location>
</feature>
<feature type="compositionally biased region" description="Polar residues" evidence="2">
    <location>
        <begin position="1"/>
        <end position="10"/>
    </location>
</feature>
<feature type="region of interest" description="Disordered" evidence="2">
    <location>
        <begin position="1"/>
        <end position="34"/>
    </location>
</feature>
<dbReference type="SMART" id="SM00065">
    <property type="entry name" value="GAF"/>
    <property type="match status" value="1"/>
</dbReference>
<dbReference type="NCBIfam" id="TIGR00229">
    <property type="entry name" value="sensory_box"/>
    <property type="match status" value="2"/>
</dbReference>
<dbReference type="Pfam" id="PF08448">
    <property type="entry name" value="PAS_4"/>
    <property type="match status" value="1"/>
</dbReference>
<dbReference type="SMART" id="SM00091">
    <property type="entry name" value="PAS"/>
    <property type="match status" value="2"/>
</dbReference>
<evidence type="ECO:0000313" key="5">
    <source>
        <dbReference type="Proteomes" id="UP001059597"/>
    </source>
</evidence>
<dbReference type="Gene3D" id="3.30.450.20">
    <property type="entry name" value="PAS domain"/>
    <property type="match status" value="2"/>
</dbReference>
<dbReference type="InterPro" id="IPR036457">
    <property type="entry name" value="PPM-type-like_dom_sf"/>
</dbReference>
<dbReference type="Pfam" id="PF01590">
    <property type="entry name" value="GAF"/>
    <property type="match status" value="1"/>
</dbReference>
<dbReference type="Gene3D" id="3.60.40.10">
    <property type="entry name" value="PPM-type phosphatase domain"/>
    <property type="match status" value="1"/>
</dbReference>
<accession>A0ABM7ZS46</accession>
<name>A0ABM7ZS46_STRNI</name>
<proteinExistence type="predicted"/>
<dbReference type="CDD" id="cd00130">
    <property type="entry name" value="PAS"/>
    <property type="match status" value="2"/>
</dbReference>
<dbReference type="SUPFAM" id="SSF81606">
    <property type="entry name" value="PP2C-like"/>
    <property type="match status" value="1"/>
</dbReference>
<feature type="domain" description="PAS" evidence="3">
    <location>
        <begin position="83"/>
        <end position="147"/>
    </location>
</feature>
<dbReference type="PROSITE" id="PS50112">
    <property type="entry name" value="PAS"/>
    <property type="match status" value="2"/>
</dbReference>
<protein>
    <recommendedName>
        <fullName evidence="3">PAS domain-containing protein</fullName>
    </recommendedName>
</protein>
<dbReference type="Proteomes" id="UP001059597">
    <property type="component" value="Chromosome"/>
</dbReference>
<evidence type="ECO:0000256" key="1">
    <source>
        <dbReference type="ARBA" id="ARBA00022801"/>
    </source>
</evidence>
<evidence type="ECO:0000256" key="2">
    <source>
        <dbReference type="SAM" id="MobiDB-lite"/>
    </source>
</evidence>
<sequence length="757" mass="81997">MQTPERTTAGSAHRAAAVTECGRGPRPDARRRPSVRLRVRARSGGPWEGRCIRRRREGRMSTADPVGAAGDWPVGKVPQRSGLLDLLGVAAVVLDADGRIVLWSPQAETLFGYSAEEALGEFAGRLLVHERHLDLVISLFTEVMATGQSWAGAFPIRHKDGSTRLVEFRNVRLLDDRGDYYALGIATDEATLSKVERDVALSTRLVSQSPIGLGVLDTDLRYLAVNPALERIDGISAREHLGRSVHEVLPFIRTEALEAALRRVLETGRPLVDQHVVGRTLADPENEHAWSVSFYRLEDPGGRVLGVAGVVVDVTDRHRAAGEAARARRRLAMIADGSARIGTTLEVERTAHELAEVTVPELADVATVDILDSFLDDRRPTTSGAHPEVFRALAVHTAYPTEAARAADPPGHIASYGADRLVTQCVRTARPILVRHVDEQSLARIARDPEAAAILARAGIHSYLATPLIARGEVLGALGLTRSRNPVPFDEDDLTLAAELADRAAVSMDNARLYQSLRNTAVTLQRSLLPDRPPQRARLEIATRYRPAGTTNEVGGDWFDVIPLAGDQTALVVGDVMGSGINAATTMGRLRTATGTLADLDMPPAEVLRHVDRITADLEQYATCVYAVHDPQQAVCRIAAAGHLPPVLIHSGRPPELLDLPTGVPLGVGGVPFEETTFALRPGDRLVLYTDGLVETRRDTIDERLDRLLSLLDRPDPSLEYTCDRLLEALRDPDDADDVALLIARARPGPPGSDGDA</sequence>
<dbReference type="InterPro" id="IPR000014">
    <property type="entry name" value="PAS"/>
</dbReference>
<dbReference type="PANTHER" id="PTHR43156:SF2">
    <property type="entry name" value="STAGE II SPORULATION PROTEIN E"/>
    <property type="match status" value="1"/>
</dbReference>
<evidence type="ECO:0000259" key="3">
    <source>
        <dbReference type="PROSITE" id="PS50112"/>
    </source>
</evidence>
<dbReference type="SUPFAM" id="SSF55785">
    <property type="entry name" value="PYP-like sensor domain (PAS domain)"/>
    <property type="match status" value="2"/>
</dbReference>
<dbReference type="Gene3D" id="3.30.450.40">
    <property type="match status" value="1"/>
</dbReference>
<dbReference type="InterPro" id="IPR035965">
    <property type="entry name" value="PAS-like_dom_sf"/>
</dbReference>
<dbReference type="InterPro" id="IPR001932">
    <property type="entry name" value="PPM-type_phosphatase-like_dom"/>
</dbReference>
<evidence type="ECO:0000313" key="4">
    <source>
        <dbReference type="EMBL" id="BDM69170.1"/>
    </source>
</evidence>
<keyword evidence="1" id="KW-0378">Hydrolase</keyword>
<dbReference type="PANTHER" id="PTHR43156">
    <property type="entry name" value="STAGE II SPORULATION PROTEIN E-RELATED"/>
    <property type="match status" value="1"/>
</dbReference>
<keyword evidence="5" id="KW-1185">Reference proteome</keyword>
<dbReference type="InterPro" id="IPR013767">
    <property type="entry name" value="PAS_fold"/>
</dbReference>
<dbReference type="SMART" id="SM00331">
    <property type="entry name" value="PP2C_SIG"/>
    <property type="match status" value="1"/>
</dbReference>
<dbReference type="InterPro" id="IPR013656">
    <property type="entry name" value="PAS_4"/>
</dbReference>
<gene>
    <name evidence="4" type="ORF">HEK616_26570</name>
</gene>